<evidence type="ECO:0000313" key="2">
    <source>
        <dbReference type="EMBL" id="AXY73615.1"/>
    </source>
</evidence>
<dbReference type="OrthoDB" id="1340494at2"/>
<evidence type="ECO:0000313" key="3">
    <source>
        <dbReference type="Proteomes" id="UP000263900"/>
    </source>
</evidence>
<keyword evidence="3" id="KW-1185">Reference proteome</keyword>
<name>A0A3B7MPW9_9BACT</name>
<dbReference type="AlphaFoldDB" id="A0A3B7MPW9"/>
<proteinExistence type="predicted"/>
<evidence type="ECO:0000256" key="1">
    <source>
        <dbReference type="SAM" id="MobiDB-lite"/>
    </source>
</evidence>
<reference evidence="2 3" key="1">
    <citation type="submission" date="2018-09" db="EMBL/GenBank/DDBJ databases">
        <title>Genome sequencing of strain 6GH32-13.</title>
        <authorList>
            <person name="Weon H.-Y."/>
            <person name="Heo J."/>
            <person name="Kwon S.-W."/>
        </authorList>
    </citation>
    <scope>NUCLEOTIDE SEQUENCE [LARGE SCALE GENOMIC DNA]</scope>
    <source>
        <strain evidence="2 3">5GH32-13</strain>
    </source>
</reference>
<protein>
    <submittedName>
        <fullName evidence="2">Uncharacterized protein</fullName>
    </submittedName>
</protein>
<dbReference type="RefSeq" id="WP_119049451.1">
    <property type="nucleotide sequence ID" value="NZ_CP032157.1"/>
</dbReference>
<feature type="region of interest" description="Disordered" evidence="1">
    <location>
        <begin position="126"/>
        <end position="157"/>
    </location>
</feature>
<sequence length="323" mass="36512">MPTYFIDYETLVLEVYHQKKANNELLPGLRILRPAKLKEACEWVCNDRFERNDEQTIRNFFGRSGNQKECLNAIQRCEIDKFRPIINFLNGDTSKTDEKNIELLAWLIDFKERPFDPNKIYSGTFSGDAGKVTAGEENQGAESSIPNTPPTLDNQEDVSVEPVNQGESGAPDEEKQPEGISEEVIPAESDKLKWQTRSTAIAVILLSIIGAGGYWWLNNRGTNGIGGCMYWTGDHYESVACSPRPDKALVVPLDTVMVKYFRKITVPDTITNRAKGRVWYSKINNKVEFYTSDGYHPIVTSHHLKPLSDHIIATYIYPGMTVN</sequence>
<organism evidence="2 3">
    <name type="scientific">Paraflavitalea soli</name>
    <dbReference type="NCBI Taxonomy" id="2315862"/>
    <lineage>
        <taxon>Bacteria</taxon>
        <taxon>Pseudomonadati</taxon>
        <taxon>Bacteroidota</taxon>
        <taxon>Chitinophagia</taxon>
        <taxon>Chitinophagales</taxon>
        <taxon>Chitinophagaceae</taxon>
        <taxon>Paraflavitalea</taxon>
    </lineage>
</organism>
<dbReference type="Proteomes" id="UP000263900">
    <property type="component" value="Chromosome"/>
</dbReference>
<dbReference type="KEGG" id="pseg:D3H65_06300"/>
<feature type="compositionally biased region" description="Polar residues" evidence="1">
    <location>
        <begin position="140"/>
        <end position="153"/>
    </location>
</feature>
<accession>A0A3B7MPW9</accession>
<dbReference type="EMBL" id="CP032157">
    <property type="protein sequence ID" value="AXY73615.1"/>
    <property type="molecule type" value="Genomic_DNA"/>
</dbReference>
<gene>
    <name evidence="2" type="ORF">D3H65_06300</name>
</gene>